<dbReference type="EMBL" id="JAPWTJ010002561">
    <property type="protein sequence ID" value="KAJ8965695.1"/>
    <property type="molecule type" value="Genomic_DNA"/>
</dbReference>
<keyword evidence="3" id="KW-1185">Reference proteome</keyword>
<protein>
    <recommendedName>
        <fullName evidence="4">3D domain-containing protein</fullName>
    </recommendedName>
</protein>
<feature type="chain" id="PRO_5046104016" description="3D domain-containing protein" evidence="1">
    <location>
        <begin position="19"/>
        <end position="152"/>
    </location>
</feature>
<proteinExistence type="predicted"/>
<accession>A0ABQ9IUQ7</accession>
<reference evidence="2" key="1">
    <citation type="journal article" date="2023" name="Insect Mol. Biol.">
        <title>Genome sequencing provides insights into the evolution of gene families encoding plant cell wall-degrading enzymes in longhorned beetles.</title>
        <authorList>
            <person name="Shin N.R."/>
            <person name="Okamura Y."/>
            <person name="Kirsch R."/>
            <person name="Pauchet Y."/>
        </authorList>
    </citation>
    <scope>NUCLEOTIDE SEQUENCE</scope>
    <source>
        <strain evidence="2">MMC_N1</strain>
    </source>
</reference>
<keyword evidence="1" id="KW-0732">Signal</keyword>
<evidence type="ECO:0000313" key="3">
    <source>
        <dbReference type="Proteomes" id="UP001162164"/>
    </source>
</evidence>
<dbReference type="Proteomes" id="UP001162164">
    <property type="component" value="Unassembled WGS sequence"/>
</dbReference>
<comment type="caution">
    <text evidence="2">The sequence shown here is derived from an EMBL/GenBank/DDBJ whole genome shotgun (WGS) entry which is preliminary data.</text>
</comment>
<evidence type="ECO:0000313" key="2">
    <source>
        <dbReference type="EMBL" id="KAJ8965695.1"/>
    </source>
</evidence>
<organism evidence="2 3">
    <name type="scientific">Molorchus minor</name>
    <dbReference type="NCBI Taxonomy" id="1323400"/>
    <lineage>
        <taxon>Eukaryota</taxon>
        <taxon>Metazoa</taxon>
        <taxon>Ecdysozoa</taxon>
        <taxon>Arthropoda</taxon>
        <taxon>Hexapoda</taxon>
        <taxon>Insecta</taxon>
        <taxon>Pterygota</taxon>
        <taxon>Neoptera</taxon>
        <taxon>Endopterygota</taxon>
        <taxon>Coleoptera</taxon>
        <taxon>Polyphaga</taxon>
        <taxon>Cucujiformia</taxon>
        <taxon>Chrysomeloidea</taxon>
        <taxon>Cerambycidae</taxon>
        <taxon>Lamiinae</taxon>
        <taxon>Monochamini</taxon>
        <taxon>Molorchus</taxon>
    </lineage>
</organism>
<evidence type="ECO:0008006" key="4">
    <source>
        <dbReference type="Google" id="ProtNLM"/>
    </source>
</evidence>
<sequence>MKYYSVVVLLFYVVHIESFYDNEITLKCRGRTYENVSLTAYYPDYNDQDSGLGYQDKKRKRATNFTGDYDFVDGRAEFVTLAMDPKLEIPYGSKICIPELNNHYGHRILLEVRDSSIDLYGGGYSRAEICVRSEIDSYDKHVNRIVNLVFVD</sequence>
<gene>
    <name evidence="2" type="ORF">NQ317_009897</name>
</gene>
<evidence type="ECO:0000256" key="1">
    <source>
        <dbReference type="SAM" id="SignalP"/>
    </source>
</evidence>
<name>A0ABQ9IUQ7_9CUCU</name>
<feature type="signal peptide" evidence="1">
    <location>
        <begin position="1"/>
        <end position="18"/>
    </location>
</feature>